<dbReference type="AlphaFoldDB" id="A0A813HL87"/>
<proteinExistence type="predicted"/>
<name>A0A813HL87_POLGL</name>
<feature type="non-terminal residue" evidence="1">
    <location>
        <position position="129"/>
    </location>
</feature>
<dbReference type="Proteomes" id="UP000654075">
    <property type="component" value="Unassembled WGS sequence"/>
</dbReference>
<protein>
    <submittedName>
        <fullName evidence="1">Uncharacterized protein</fullName>
    </submittedName>
</protein>
<dbReference type="Gene3D" id="3.10.280.10">
    <property type="entry name" value="Mitochondrial glycoprotein"/>
    <property type="match status" value="1"/>
</dbReference>
<dbReference type="EMBL" id="CAJNNV010032063">
    <property type="protein sequence ID" value="CAE8638791.1"/>
    <property type="molecule type" value="Genomic_DNA"/>
</dbReference>
<dbReference type="GO" id="GO:0005759">
    <property type="term" value="C:mitochondrial matrix"/>
    <property type="evidence" value="ECO:0007669"/>
    <property type="project" value="InterPro"/>
</dbReference>
<dbReference type="InterPro" id="IPR036561">
    <property type="entry name" value="MAM33_sf"/>
</dbReference>
<dbReference type="SUPFAM" id="SSF54529">
    <property type="entry name" value="Mitochondrial glycoprotein MAM33-like"/>
    <property type="match status" value="1"/>
</dbReference>
<evidence type="ECO:0000313" key="1">
    <source>
        <dbReference type="EMBL" id="CAE8638791.1"/>
    </source>
</evidence>
<dbReference type="OrthoDB" id="278212at2759"/>
<dbReference type="Pfam" id="PF02330">
    <property type="entry name" value="MAM33"/>
    <property type="match status" value="1"/>
</dbReference>
<gene>
    <name evidence="1" type="ORF">PGLA1383_LOCUS53906</name>
</gene>
<dbReference type="InterPro" id="IPR003428">
    <property type="entry name" value="MAM33"/>
</dbReference>
<sequence length="129" mass="14301">MAAVGASLRAVQQAVRSPSLRLASRPAFAVRRGFAPFAPLASRSFASEVITKVSKVLESELKHEEDQYEQSKEIKAFLSKSPFKLVDTDGNVNMALEREMGDKTVRIEFQLSSPFSPEEVEGEDMEHEA</sequence>
<keyword evidence="2" id="KW-1185">Reference proteome</keyword>
<reference evidence="1" key="1">
    <citation type="submission" date="2021-02" db="EMBL/GenBank/DDBJ databases">
        <authorList>
            <person name="Dougan E. K."/>
            <person name="Rhodes N."/>
            <person name="Thang M."/>
            <person name="Chan C."/>
        </authorList>
    </citation>
    <scope>NUCLEOTIDE SEQUENCE</scope>
</reference>
<evidence type="ECO:0000313" key="2">
    <source>
        <dbReference type="Proteomes" id="UP000654075"/>
    </source>
</evidence>
<comment type="caution">
    <text evidence="1">The sequence shown here is derived from an EMBL/GenBank/DDBJ whole genome shotgun (WGS) entry which is preliminary data.</text>
</comment>
<organism evidence="1 2">
    <name type="scientific">Polarella glacialis</name>
    <name type="common">Dinoflagellate</name>
    <dbReference type="NCBI Taxonomy" id="89957"/>
    <lineage>
        <taxon>Eukaryota</taxon>
        <taxon>Sar</taxon>
        <taxon>Alveolata</taxon>
        <taxon>Dinophyceae</taxon>
        <taxon>Suessiales</taxon>
        <taxon>Suessiaceae</taxon>
        <taxon>Polarella</taxon>
    </lineage>
</organism>
<accession>A0A813HL87</accession>